<dbReference type="InterPro" id="IPR002811">
    <property type="entry name" value="Asp_DH"/>
</dbReference>
<dbReference type="GO" id="GO:0033735">
    <property type="term" value="F:aspartate dehydrogenase [NAD(P)+] activity"/>
    <property type="evidence" value="ECO:0007669"/>
    <property type="project" value="InterPro"/>
</dbReference>
<evidence type="ECO:0000259" key="2">
    <source>
        <dbReference type="Pfam" id="PF01958"/>
    </source>
</evidence>
<comment type="similarity">
    <text evidence="1">Belongs to the L-aspartate dehydrogenase family.</text>
</comment>
<gene>
    <name evidence="4" type="ORF">PGB34_19110</name>
</gene>
<accession>A0AAE3N9I7</accession>
<dbReference type="Gene3D" id="3.40.50.720">
    <property type="entry name" value="NAD(P)-binding Rossmann-like Domain"/>
    <property type="match status" value="1"/>
</dbReference>
<dbReference type="GO" id="GO:0009435">
    <property type="term" value="P:NAD+ biosynthetic process"/>
    <property type="evidence" value="ECO:0007669"/>
    <property type="project" value="InterPro"/>
</dbReference>
<dbReference type="InterPro" id="IPR005106">
    <property type="entry name" value="Asp/hSer_DH_NAD-bd"/>
</dbReference>
<dbReference type="SUPFAM" id="SSF55347">
    <property type="entry name" value="Glyceraldehyde-3-phosphate dehydrogenase-like, C-terminal domain"/>
    <property type="match status" value="1"/>
</dbReference>
<evidence type="ECO:0000256" key="1">
    <source>
        <dbReference type="ARBA" id="ARBA00008331"/>
    </source>
</evidence>
<sequence length="246" mass="25516">MAATVRRFALIGHGRIGAAVVQAWEAGDLPGWELAAVLVRTRPAAAPPWLHTDAACLRASAPDVIIDTAGPEALAAHAEAALAVAPLWTVSAVALADPALCARIEAAVRASGHRLRVLPGAIAGLDGVAMAATDPQARLHLEIELLPDAQPAQELFHGSVREAARRFPHSVNVAAAAAWAGPGLDASTVRVRRPGPVLANQLALEAQSRYGRVRAEAQPRVAPGAHPVAASIVAALRQELRPIWVG</sequence>
<dbReference type="AlphaFoldDB" id="A0AAE3N9I7"/>
<dbReference type="RefSeq" id="WP_271429701.1">
    <property type="nucleotide sequence ID" value="NZ_JAQIPB010000010.1"/>
</dbReference>
<feature type="domain" description="Aspartate/homoserine dehydrogenase NAD-binding" evidence="3">
    <location>
        <begin position="12"/>
        <end position="117"/>
    </location>
</feature>
<proteinExistence type="inferred from homology"/>
<dbReference type="GO" id="GO:0050661">
    <property type="term" value="F:NADP binding"/>
    <property type="evidence" value="ECO:0007669"/>
    <property type="project" value="InterPro"/>
</dbReference>
<evidence type="ECO:0000313" key="4">
    <source>
        <dbReference type="EMBL" id="MDA7418485.1"/>
    </source>
</evidence>
<dbReference type="PANTHER" id="PTHR31873">
    <property type="entry name" value="L-ASPARTATE DEHYDROGENASE-RELATED"/>
    <property type="match status" value="1"/>
</dbReference>
<dbReference type="PANTHER" id="PTHR31873:SF6">
    <property type="entry name" value="ASPARTATE DEHYDROGENASE DOMAIN-CONTAINING PROTEIN"/>
    <property type="match status" value="1"/>
</dbReference>
<dbReference type="EMBL" id="JAQIPB010000010">
    <property type="protein sequence ID" value="MDA7418485.1"/>
    <property type="molecule type" value="Genomic_DNA"/>
</dbReference>
<dbReference type="SUPFAM" id="SSF51735">
    <property type="entry name" value="NAD(P)-binding Rossmann-fold domains"/>
    <property type="match status" value="1"/>
</dbReference>
<dbReference type="Proteomes" id="UP001212602">
    <property type="component" value="Unassembled WGS sequence"/>
</dbReference>
<reference evidence="4" key="1">
    <citation type="submission" date="2023-01" db="EMBL/GenBank/DDBJ databases">
        <title>Xenophilus mangrovi sp. nov., isolated from soil of Mangrove nature reserve.</title>
        <authorList>
            <person name="Xu S."/>
            <person name="Liu Z."/>
            <person name="Xu Y."/>
        </authorList>
    </citation>
    <scope>NUCLEOTIDE SEQUENCE</scope>
    <source>
        <strain evidence="4">YW8</strain>
    </source>
</reference>
<feature type="domain" description="Aspartate dehydrogenase" evidence="2">
    <location>
        <begin position="153"/>
        <end position="235"/>
    </location>
</feature>
<dbReference type="Pfam" id="PF01958">
    <property type="entry name" value="Asp_DH_C"/>
    <property type="match status" value="1"/>
</dbReference>
<name>A0AAE3N9I7_9BURK</name>
<keyword evidence="5" id="KW-1185">Reference proteome</keyword>
<comment type="caution">
    <text evidence="4">The sequence shown here is derived from an EMBL/GenBank/DDBJ whole genome shotgun (WGS) entry which is preliminary data.</text>
</comment>
<dbReference type="Pfam" id="PF03447">
    <property type="entry name" value="NAD_binding_3"/>
    <property type="match status" value="1"/>
</dbReference>
<dbReference type="Gene3D" id="3.30.360.10">
    <property type="entry name" value="Dihydrodipicolinate Reductase, domain 2"/>
    <property type="match status" value="1"/>
</dbReference>
<dbReference type="InterPro" id="IPR036291">
    <property type="entry name" value="NAD(P)-bd_dom_sf"/>
</dbReference>
<evidence type="ECO:0000313" key="5">
    <source>
        <dbReference type="Proteomes" id="UP001212602"/>
    </source>
</evidence>
<protein>
    <submittedName>
        <fullName evidence="4">DUF108 domain-containing protein</fullName>
    </submittedName>
</protein>
<organism evidence="4 5">
    <name type="scientific">Xenophilus arseniciresistens</name>
    <dbReference type="NCBI Taxonomy" id="1283306"/>
    <lineage>
        <taxon>Bacteria</taxon>
        <taxon>Pseudomonadati</taxon>
        <taxon>Pseudomonadota</taxon>
        <taxon>Betaproteobacteria</taxon>
        <taxon>Burkholderiales</taxon>
        <taxon>Comamonadaceae</taxon>
        <taxon>Xenophilus</taxon>
    </lineage>
</organism>
<evidence type="ECO:0000259" key="3">
    <source>
        <dbReference type="Pfam" id="PF03447"/>
    </source>
</evidence>